<evidence type="ECO:0000313" key="4">
    <source>
        <dbReference type="EMBL" id="NOU66728.1"/>
    </source>
</evidence>
<dbReference type="PIRSF" id="PIRSF015244">
    <property type="entry name" value="UCP015244"/>
    <property type="match status" value="1"/>
</dbReference>
<dbReference type="SUPFAM" id="SSF53187">
    <property type="entry name" value="Zn-dependent exopeptidases"/>
    <property type="match status" value="1"/>
</dbReference>
<feature type="domain" description="DUF2172" evidence="1">
    <location>
        <begin position="52"/>
        <end position="143"/>
    </location>
</feature>
<evidence type="ECO:0000313" key="5">
    <source>
        <dbReference type="Proteomes" id="UP000653578"/>
    </source>
</evidence>
<dbReference type="Gene3D" id="3.50.30.90">
    <property type="match status" value="1"/>
</dbReference>
<gene>
    <name evidence="4" type="ORF">GC096_22025</name>
</gene>
<comment type="caution">
    <text evidence="4">The sequence shown here is derived from an EMBL/GenBank/DDBJ whole genome shotgun (WGS) entry which is preliminary data.</text>
</comment>
<sequence>MDQLFDRLFPICRSITGPGVRETLAILQEYIPLQVEAVSTGTVVYDWQIPKEWRIRDAWIKDSEGNKIVDFKENNLHVLNYSVPVDQTMTLDELKSNLYSLPHLPDAIPYVTSYYKERWGFCLSQRQLEGLQPGNYQVYIDSEHVHGELNYGHLVLPGENTEEVLISSYICHPSMANNELSGPIVAAFLYNRIKSWPKRRFTYRFVLAPETIGAVAYLHQNGKDLLENLHAGLVLTCLGGEATLSFKGTRRGNTDLDVLIQHLFHNQIPGRTRPFTPIHGSDERQYGSPGFNLPVGQITRVLHDGYIGYHNSMDTKEAMGIDSLQRSVNELETILHSLELQGHYINLNPYGEVKLDKHELYPDFNFIGLWGHSNNQVVDHRTQLNRILTMLNYADGQHSLLQIADKCGCSVLELEPVLQILLEKQLIKGPFTEKRGLFE</sequence>
<name>A0ABX1XFL6_9BACL</name>
<dbReference type="InterPro" id="IPR032589">
    <property type="entry name" value="DUF4910"/>
</dbReference>
<dbReference type="Pfam" id="PF16221">
    <property type="entry name" value="HTH_47"/>
    <property type="match status" value="1"/>
</dbReference>
<protein>
    <submittedName>
        <fullName evidence="4">DUF4910 domain-containing protein</fullName>
    </submittedName>
</protein>
<evidence type="ECO:0000259" key="2">
    <source>
        <dbReference type="Pfam" id="PF16221"/>
    </source>
</evidence>
<proteinExistence type="predicted"/>
<keyword evidence="5" id="KW-1185">Reference proteome</keyword>
<feature type="domain" description="DUF4910" evidence="3">
    <location>
        <begin position="3"/>
        <end position="339"/>
    </location>
</feature>
<dbReference type="Proteomes" id="UP000653578">
    <property type="component" value="Unassembled WGS sequence"/>
</dbReference>
<evidence type="ECO:0000259" key="3">
    <source>
        <dbReference type="Pfam" id="PF16254"/>
    </source>
</evidence>
<dbReference type="InterPro" id="IPR032610">
    <property type="entry name" value="DUF2172"/>
</dbReference>
<dbReference type="EMBL" id="WHNY01000065">
    <property type="protein sequence ID" value="NOU66728.1"/>
    <property type="molecule type" value="Genomic_DNA"/>
</dbReference>
<dbReference type="Gene3D" id="1.10.10.10">
    <property type="entry name" value="Winged helix-like DNA-binding domain superfamily/Winged helix DNA-binding domain"/>
    <property type="match status" value="1"/>
</dbReference>
<dbReference type="Pfam" id="PF09940">
    <property type="entry name" value="DUF2172"/>
    <property type="match status" value="1"/>
</dbReference>
<reference evidence="4 5" key="1">
    <citation type="submission" date="2019-10" db="EMBL/GenBank/DDBJ databases">
        <title>Description of Paenibacillus humi sp. nov.</title>
        <authorList>
            <person name="Carlier A."/>
            <person name="Qi S."/>
        </authorList>
    </citation>
    <scope>NUCLEOTIDE SEQUENCE [LARGE SCALE GENOMIC DNA]</scope>
    <source>
        <strain evidence="4 5">LMG 31461</strain>
    </source>
</reference>
<dbReference type="Gene3D" id="3.40.630.10">
    <property type="entry name" value="Zn peptidases"/>
    <property type="match status" value="1"/>
</dbReference>
<dbReference type="InterPro" id="IPR036388">
    <property type="entry name" value="WH-like_DNA-bd_sf"/>
</dbReference>
<dbReference type="Pfam" id="PF16254">
    <property type="entry name" value="DUF4910"/>
    <property type="match status" value="1"/>
</dbReference>
<accession>A0ABX1XFL6</accession>
<dbReference type="InterPro" id="IPR012353">
    <property type="entry name" value="UCP015244"/>
</dbReference>
<evidence type="ECO:0000259" key="1">
    <source>
        <dbReference type="Pfam" id="PF09940"/>
    </source>
</evidence>
<dbReference type="InterPro" id="IPR032622">
    <property type="entry name" value="UCP01524_HTH"/>
</dbReference>
<organism evidence="4 5">
    <name type="scientific">Paenibacillus plantarum</name>
    <dbReference type="NCBI Taxonomy" id="2654975"/>
    <lineage>
        <taxon>Bacteria</taxon>
        <taxon>Bacillati</taxon>
        <taxon>Bacillota</taxon>
        <taxon>Bacilli</taxon>
        <taxon>Bacillales</taxon>
        <taxon>Paenibacillaceae</taxon>
        <taxon>Paenibacillus</taxon>
    </lineage>
</organism>
<feature type="domain" description="UCP01524 winged helix-turn-helix" evidence="2">
    <location>
        <begin position="344"/>
        <end position="428"/>
    </location>
</feature>